<feature type="transmembrane region" description="Helical" evidence="1">
    <location>
        <begin position="251"/>
        <end position="270"/>
    </location>
</feature>
<feature type="transmembrane region" description="Helical" evidence="1">
    <location>
        <begin position="59"/>
        <end position="77"/>
    </location>
</feature>
<dbReference type="InterPro" id="IPR002656">
    <property type="entry name" value="Acyl_transf_3_dom"/>
</dbReference>
<feature type="transmembrane region" description="Helical" evidence="1">
    <location>
        <begin position="319"/>
        <end position="341"/>
    </location>
</feature>
<dbReference type="RefSeq" id="WP_223468735.1">
    <property type="nucleotide sequence ID" value="NZ_JAFBIL020000005.1"/>
</dbReference>
<keyword evidence="3" id="KW-0012">Acyltransferase</keyword>
<feature type="transmembrane region" description="Helical" evidence="1">
    <location>
        <begin position="183"/>
        <end position="206"/>
    </location>
</feature>
<reference evidence="3 4" key="2">
    <citation type="submission" date="2021-08" db="EMBL/GenBank/DDBJ databases">
        <title>Massilia sp. R798.</title>
        <authorList>
            <person name="Baek J.H."/>
            <person name="Jung H.S."/>
            <person name="Kim K.R."/>
            <person name="Jeon C.O."/>
        </authorList>
    </citation>
    <scope>NUCLEOTIDE SEQUENCE [LARGE SCALE GENOMIC DNA]</scope>
    <source>
        <strain evidence="3 4">R798</strain>
    </source>
</reference>
<accession>A0ABS7SQN2</accession>
<dbReference type="PANTHER" id="PTHR36927:SF3">
    <property type="entry name" value="GLUCANS BIOSYNTHESIS PROTEIN C"/>
    <property type="match status" value="1"/>
</dbReference>
<evidence type="ECO:0000256" key="1">
    <source>
        <dbReference type="SAM" id="Phobius"/>
    </source>
</evidence>
<reference evidence="3 4" key="1">
    <citation type="submission" date="2021-01" db="EMBL/GenBank/DDBJ databases">
        <authorList>
            <person name="Ruan W."/>
            <person name="Khan S.A."/>
            <person name="Jeon C.O."/>
        </authorList>
    </citation>
    <scope>NUCLEOTIDE SEQUENCE [LARGE SCALE GENOMIC DNA]</scope>
    <source>
        <strain evidence="3 4">R798</strain>
    </source>
</reference>
<sequence length="404" mass="44848">MHTKLPGSRLFFLDWIRILAFFVLIFYHVGMYYVSDDWHVKSPHAGPAIEPLMLLSSPWRLGLLFMVSGVAASFMLGKSGTAGFLRKRSWRLLLPLLFGMFVVVPPQAYFEVVEKVAYAGSYAEFMGLYVTSYGGFCRATDCLDMPTWNHLWFVAYLWVYTVVFAAIMQGAGTRFAAWSDTLAGWLTGWKILALPTAMLAVLKLVLQPHFETTHGLIDDWHNHAHSFSLFMLGALLARQPLFWARVDAIRWPALGIALSCWASMVVAFAWPEAGIERPLLEQVYNVQRVVYALCGWSAIVAACGFGHRHLNADSAARRYLTEAVFPVYILHQTLIVSMAHLFKPAGLDPVTEAAALAVLTLCISFGTFELVRRVSLLRPLFGLGPQAARADASSGVPAVAVTAR</sequence>
<feature type="transmembrane region" description="Helical" evidence="1">
    <location>
        <begin position="290"/>
        <end position="307"/>
    </location>
</feature>
<name>A0ABS7SQN2_9BURK</name>
<feature type="transmembrane region" description="Helical" evidence="1">
    <location>
        <begin position="89"/>
        <end position="110"/>
    </location>
</feature>
<protein>
    <submittedName>
        <fullName evidence="3">Acyltransferase family protein</fullName>
    </submittedName>
</protein>
<evidence type="ECO:0000259" key="2">
    <source>
        <dbReference type="Pfam" id="PF01757"/>
    </source>
</evidence>
<feature type="transmembrane region" description="Helical" evidence="1">
    <location>
        <begin position="151"/>
        <end position="171"/>
    </location>
</feature>
<dbReference type="GO" id="GO:0016746">
    <property type="term" value="F:acyltransferase activity"/>
    <property type="evidence" value="ECO:0007669"/>
    <property type="project" value="UniProtKB-KW"/>
</dbReference>
<dbReference type="InterPro" id="IPR050623">
    <property type="entry name" value="Glucan_succinyl_AcylTrfase"/>
</dbReference>
<keyword evidence="1" id="KW-1133">Transmembrane helix</keyword>
<dbReference type="EMBL" id="JAFBIL020000005">
    <property type="protein sequence ID" value="MBZ2208244.1"/>
    <property type="molecule type" value="Genomic_DNA"/>
</dbReference>
<evidence type="ECO:0000313" key="3">
    <source>
        <dbReference type="EMBL" id="MBZ2208244.1"/>
    </source>
</evidence>
<feature type="domain" description="Acyltransferase 3" evidence="2">
    <location>
        <begin position="12"/>
        <end position="366"/>
    </location>
</feature>
<keyword evidence="4" id="KW-1185">Reference proteome</keyword>
<feature type="transmembrane region" description="Helical" evidence="1">
    <location>
        <begin position="12"/>
        <end position="34"/>
    </location>
</feature>
<keyword evidence="3" id="KW-0808">Transferase</keyword>
<proteinExistence type="predicted"/>
<dbReference type="Pfam" id="PF01757">
    <property type="entry name" value="Acyl_transf_3"/>
    <property type="match status" value="1"/>
</dbReference>
<gene>
    <name evidence="3" type="ORF">I4X03_013335</name>
</gene>
<keyword evidence="1" id="KW-0472">Membrane</keyword>
<dbReference type="Proteomes" id="UP000809349">
    <property type="component" value="Unassembled WGS sequence"/>
</dbReference>
<evidence type="ECO:0000313" key="4">
    <source>
        <dbReference type="Proteomes" id="UP000809349"/>
    </source>
</evidence>
<dbReference type="PANTHER" id="PTHR36927">
    <property type="entry name" value="BLR4337 PROTEIN"/>
    <property type="match status" value="1"/>
</dbReference>
<comment type="caution">
    <text evidence="3">The sequence shown here is derived from an EMBL/GenBank/DDBJ whole genome shotgun (WGS) entry which is preliminary data.</text>
</comment>
<keyword evidence="1" id="KW-0812">Transmembrane</keyword>
<organism evidence="3 4">
    <name type="scientific">Massilia soli</name>
    <dbReference type="NCBI Taxonomy" id="2792854"/>
    <lineage>
        <taxon>Bacteria</taxon>
        <taxon>Pseudomonadati</taxon>
        <taxon>Pseudomonadota</taxon>
        <taxon>Betaproteobacteria</taxon>
        <taxon>Burkholderiales</taxon>
        <taxon>Oxalobacteraceae</taxon>
        <taxon>Telluria group</taxon>
        <taxon>Massilia</taxon>
    </lineage>
</organism>
<feature type="transmembrane region" description="Helical" evidence="1">
    <location>
        <begin position="353"/>
        <end position="371"/>
    </location>
</feature>